<dbReference type="EMBL" id="CM042887">
    <property type="protein sequence ID" value="KAI4330228.1"/>
    <property type="molecule type" value="Genomic_DNA"/>
</dbReference>
<organism evidence="1 2">
    <name type="scientific">Melastoma candidum</name>
    <dbReference type="NCBI Taxonomy" id="119954"/>
    <lineage>
        <taxon>Eukaryota</taxon>
        <taxon>Viridiplantae</taxon>
        <taxon>Streptophyta</taxon>
        <taxon>Embryophyta</taxon>
        <taxon>Tracheophyta</taxon>
        <taxon>Spermatophyta</taxon>
        <taxon>Magnoliopsida</taxon>
        <taxon>eudicotyledons</taxon>
        <taxon>Gunneridae</taxon>
        <taxon>Pentapetalae</taxon>
        <taxon>rosids</taxon>
        <taxon>malvids</taxon>
        <taxon>Myrtales</taxon>
        <taxon>Melastomataceae</taxon>
        <taxon>Melastomatoideae</taxon>
        <taxon>Melastomateae</taxon>
        <taxon>Melastoma</taxon>
    </lineage>
</organism>
<gene>
    <name evidence="1" type="ORF">MLD38_028528</name>
</gene>
<sequence>MGSTAPSKRKPRGCLWRCFCCCFSPCFSSSGEKPSGNSPPTLPLPPPPPPPSKQESRGCCRRCCCCCCSKCCGGQSSAGQQPQGQPSPQVVYVYVAEKPVRDDQDRCCCCNPCCSKTFFNICRILNCILTANYN</sequence>
<accession>A0ACB9N2M2</accession>
<name>A0ACB9N2M2_9MYRT</name>
<protein>
    <submittedName>
        <fullName evidence="1">Uncharacterized protein</fullName>
    </submittedName>
</protein>
<comment type="caution">
    <text evidence="1">The sequence shown here is derived from an EMBL/GenBank/DDBJ whole genome shotgun (WGS) entry which is preliminary data.</text>
</comment>
<dbReference type="Proteomes" id="UP001057402">
    <property type="component" value="Chromosome 8"/>
</dbReference>
<keyword evidence="2" id="KW-1185">Reference proteome</keyword>
<reference evidence="2" key="1">
    <citation type="journal article" date="2023" name="Front. Plant Sci.">
        <title>Chromosomal-level genome assembly of Melastoma candidum provides insights into trichome evolution.</title>
        <authorList>
            <person name="Zhong Y."/>
            <person name="Wu W."/>
            <person name="Sun C."/>
            <person name="Zou P."/>
            <person name="Liu Y."/>
            <person name="Dai S."/>
            <person name="Zhou R."/>
        </authorList>
    </citation>
    <scope>NUCLEOTIDE SEQUENCE [LARGE SCALE GENOMIC DNA]</scope>
</reference>
<evidence type="ECO:0000313" key="1">
    <source>
        <dbReference type="EMBL" id="KAI4330228.1"/>
    </source>
</evidence>
<evidence type="ECO:0000313" key="2">
    <source>
        <dbReference type="Proteomes" id="UP001057402"/>
    </source>
</evidence>
<proteinExistence type="predicted"/>